<keyword evidence="2" id="KW-1185">Reference proteome</keyword>
<sequence length="141" mass="15762">MRPLWSLLELHCETPLSAVLQNLRRYSRRPTDWQVHACCIEMKLAVCLFAASTLSMRSCDAQLYKELKCPLDGYELLLSVNPGGKAFPFCPLCYNDPPFDTPGTPFIASDSAAFLLVSVVHLLALPPSLRRDTLPPIQRLS</sequence>
<proteinExistence type="predicted"/>
<dbReference type="Proteomes" id="UP000095192">
    <property type="component" value="Unassembled WGS sequence"/>
</dbReference>
<dbReference type="EMBL" id="JROU02001494">
    <property type="protein sequence ID" value="OEH76261.1"/>
    <property type="molecule type" value="Genomic_DNA"/>
</dbReference>
<dbReference type="GO" id="GO:0016853">
    <property type="term" value="F:isomerase activity"/>
    <property type="evidence" value="ECO:0007669"/>
    <property type="project" value="UniProtKB-KW"/>
</dbReference>
<dbReference type="VEuPathDB" id="ToxoDB:cyc_01103"/>
<protein>
    <submittedName>
        <fullName evidence="1">DNA topoisomerase</fullName>
    </submittedName>
</protein>
<evidence type="ECO:0000313" key="1">
    <source>
        <dbReference type="EMBL" id="OEH76261.1"/>
    </source>
</evidence>
<dbReference type="AlphaFoldDB" id="A0A1D3CYI1"/>
<organism evidence="1 2">
    <name type="scientific">Cyclospora cayetanensis</name>
    <dbReference type="NCBI Taxonomy" id="88456"/>
    <lineage>
        <taxon>Eukaryota</taxon>
        <taxon>Sar</taxon>
        <taxon>Alveolata</taxon>
        <taxon>Apicomplexa</taxon>
        <taxon>Conoidasida</taxon>
        <taxon>Coccidia</taxon>
        <taxon>Eucoccidiorida</taxon>
        <taxon>Eimeriorina</taxon>
        <taxon>Eimeriidae</taxon>
        <taxon>Cyclospora</taxon>
    </lineage>
</organism>
<accession>A0A1D3CYI1</accession>
<dbReference type="InParanoid" id="A0A1D3CYI1"/>
<reference evidence="1 2" key="1">
    <citation type="journal article" date="2016" name="BMC Genomics">
        <title>Comparative genomics reveals Cyclospora cayetanensis possesses coccidia-like metabolism and invasion components but unique surface antigens.</title>
        <authorList>
            <person name="Liu S."/>
            <person name="Wang L."/>
            <person name="Zheng H."/>
            <person name="Xu Z."/>
            <person name="Roellig D.M."/>
            <person name="Li N."/>
            <person name="Frace M.A."/>
            <person name="Tang K."/>
            <person name="Arrowood M.J."/>
            <person name="Moss D.M."/>
            <person name="Zhang L."/>
            <person name="Feng Y."/>
            <person name="Xiao L."/>
        </authorList>
    </citation>
    <scope>NUCLEOTIDE SEQUENCE [LARGE SCALE GENOMIC DNA]</scope>
    <source>
        <strain evidence="1 2">CHN_HEN01</strain>
    </source>
</reference>
<dbReference type="VEuPathDB" id="ToxoDB:LOC34621552"/>
<evidence type="ECO:0000313" key="2">
    <source>
        <dbReference type="Proteomes" id="UP000095192"/>
    </source>
</evidence>
<name>A0A1D3CYI1_9EIME</name>
<gene>
    <name evidence="1" type="ORF">cyc_01103</name>
</gene>
<comment type="caution">
    <text evidence="1">The sequence shown here is derived from an EMBL/GenBank/DDBJ whole genome shotgun (WGS) entry which is preliminary data.</text>
</comment>